<dbReference type="Pfam" id="PF17963">
    <property type="entry name" value="Big_9"/>
    <property type="match status" value="2"/>
</dbReference>
<evidence type="ECO:0000256" key="3">
    <source>
        <dbReference type="ARBA" id="ARBA00022525"/>
    </source>
</evidence>
<dbReference type="Proteomes" id="UP000034832">
    <property type="component" value="Unassembled WGS sequence"/>
</dbReference>
<dbReference type="SUPFAM" id="SSF51120">
    <property type="entry name" value="beta-Roll"/>
    <property type="match status" value="5"/>
</dbReference>
<dbReference type="Gene3D" id="2.150.10.10">
    <property type="entry name" value="Serralysin-like metalloprotease, C-terminal"/>
    <property type="match status" value="5"/>
</dbReference>
<feature type="region of interest" description="Disordered" evidence="5">
    <location>
        <begin position="402"/>
        <end position="431"/>
    </location>
</feature>
<comment type="subcellular location">
    <subcellularLocation>
        <location evidence="2">Secreted</location>
    </subcellularLocation>
</comment>
<dbReference type="NCBIfam" id="NF012211">
    <property type="entry name" value="tand_rpt_95"/>
    <property type="match status" value="2"/>
</dbReference>
<evidence type="ECO:0000313" key="8">
    <source>
        <dbReference type="Proteomes" id="UP000034832"/>
    </source>
</evidence>
<dbReference type="Pfam" id="PF16184">
    <property type="entry name" value="Cadherin_3"/>
    <property type="match status" value="1"/>
</dbReference>
<dbReference type="Pfam" id="PF04773">
    <property type="entry name" value="FecR"/>
    <property type="match status" value="1"/>
</dbReference>
<comment type="cofactor">
    <cofactor evidence="1">
        <name>Ca(2+)</name>
        <dbReference type="ChEBI" id="CHEBI:29108"/>
    </cofactor>
</comment>
<dbReference type="OrthoDB" id="5593939at2"/>
<protein>
    <submittedName>
        <fullName evidence="7">Tandem-95 repeat protein</fullName>
    </submittedName>
</protein>
<dbReference type="InterPro" id="IPR001343">
    <property type="entry name" value="Hemolysn_Ca-bd"/>
</dbReference>
<dbReference type="STRING" id="211460.YH63_00370"/>
<reference evidence="7" key="1">
    <citation type="submission" date="2019-04" db="EMBL/GenBank/DDBJ databases">
        <title>Whole genome sequencing of cave bacteria.</title>
        <authorList>
            <person name="Gan H.M."/>
            <person name="Barton H."/>
            <person name="Savka M.A."/>
        </authorList>
    </citation>
    <scope>NUCLEOTIDE SEQUENCE [LARGE SCALE GENOMIC DNA]</scope>
    <source>
        <strain evidence="7">LC387</strain>
    </source>
</reference>
<dbReference type="GO" id="GO:0005615">
    <property type="term" value="C:extracellular space"/>
    <property type="evidence" value="ECO:0007669"/>
    <property type="project" value="InterPro"/>
</dbReference>
<dbReference type="Pfam" id="PF00353">
    <property type="entry name" value="HemolysinCabind"/>
    <property type="match status" value="7"/>
</dbReference>
<dbReference type="PANTHER" id="PTHR38340">
    <property type="entry name" value="S-LAYER PROTEIN"/>
    <property type="match status" value="1"/>
</dbReference>
<feature type="compositionally biased region" description="Low complexity" evidence="5">
    <location>
        <begin position="419"/>
        <end position="431"/>
    </location>
</feature>
<dbReference type="GO" id="GO:0016020">
    <property type="term" value="C:membrane"/>
    <property type="evidence" value="ECO:0007669"/>
    <property type="project" value="InterPro"/>
</dbReference>
<dbReference type="SMART" id="SM00736">
    <property type="entry name" value="CADG"/>
    <property type="match status" value="1"/>
</dbReference>
<keyword evidence="3" id="KW-0964">Secreted</keyword>
<dbReference type="PANTHER" id="PTHR38340:SF1">
    <property type="entry name" value="S-LAYER PROTEIN"/>
    <property type="match status" value="1"/>
</dbReference>
<dbReference type="GO" id="GO:0005509">
    <property type="term" value="F:calcium ion binding"/>
    <property type="evidence" value="ECO:0007669"/>
    <property type="project" value="InterPro"/>
</dbReference>
<keyword evidence="4" id="KW-0677">Repeat</keyword>
<dbReference type="InterPro" id="IPR041690">
    <property type="entry name" value="Cadherin_5"/>
</dbReference>
<dbReference type="Pfam" id="PF05345">
    <property type="entry name" value="He_PIG"/>
    <property type="match status" value="1"/>
</dbReference>
<sequence length="3676" mass="378304">MYFQYIDFDASPISCPMSAPLARTELSGDGGELRLSGTFSCLVPYNSSKVRPAVEPPAWVPPRSIRNVTANWRWVEMLGSDDTGFAEIPSFLKSRGDTFPAWTSQPTDDVSSSASIAIVDAQLLFHADFKRTGDDLTLIGGDGSVHVVMGYFKTSAPATIQSPSGAALTGDVIAALAGPRAAGQHASATTQEASAQAIGQVAKLEGHATVIRNGVAIVLNVGDVVLKGDVVQTDSSGTIGILFRDGSVFQITPDSRLVLTDFAYDANGSANIEEFNLVQGSFSFVSGAIAKLGNMRIGTPAATMKIDGTAGGGDVGSNNGEVTLYIFRQGDGEHRASVLDQNGNVIATLTSEGGKLILTPTGPSQFDSQLQGKTPADLAAELSALEALLKFKSIAGSGMLADAQPQSTTRHGSSSPFGDPTTPLLTPSDTASPPVVVPVTIVIPPASDSTGNTTTGNPAVTTVAGVSAVDHKTYVSADSYTLNEDGILAVLPSGVLANDSTRDGSSLTAIVDVGPQHGSLTFNPDGSFLYTPAADFSGTDTFTYHATNGTTISDPVIVTLNVNLVNDAPVVIIGTSPVTAQEQTTVFVAPSLTLADIDSTTLTKTTVQITGNYHAVEDVLSFTDTTKIHGVFDVTSGTLTLTAIAGQSPTLADFQTALQSVTYTDTSDAPSTSPRTITLTVQDPDGTAHFGQNSASAIVTLNVMAVNDAPVITGVTVPPDQTEALNASAQDIGSITGTLTAHDLDVGDTLTASVAGAAVIKLNGSTVLPPGVNLSGLGLAGNIHIDGATSDGGSKDLTWTYDPGAATLDFLKENDVLTITYTVHVSDGAVDSNTQTLTVTINGVNDAAVITSAVVNLNETDAMQTASGTLAITDVDSPATFVAQTDVAGSGGYGHFTVGVDGAWSYAMDSAHNEFKAGVTYTDVLTVTSADGTTSSITVNVAGTDDIAVIAAATVNLNEGDAVLTTGGTIAIVDPDNSPTFVAQTNVAGSGGYGHFTLGADGVWSYATDSVHNEFVAGITYTDTLNVAGTDGTTSTITVNIAGTNDAPKLLGDLTASVTRNQAYTLTTNDLNASDPDDATSNFLVSNLQHGTIKVNGTVATTFTQADVAAGRVTFAQDGSANTSASFSVTVEDGNEDLSTPVASTFHFNVTLPPEPQTIAPSSVAAGTEDQTTGVAIVLSGTDPTGTVSSYNITSISHGQLYKDAGLSQLITGNVAASGNAANNFATTVYFKPAANFDGSASFQFAAVNNFGSDDTTPATVEIDIAPVVDTATFAFGRGNVSLIVNGGFDTGMSGWSLGASNLNYVFFDTTMGQYQKQAGPVTNVYHLPGAPTGPYALAYPETTTYDAILQQSFKIPYGIESISISYDMFILNRNSTHDNVDGSLHRTPYSQFGRVDLLNGVSDHYDVSSNAVLDNLFIGTTADLLGGNVSGGFRHFGADQWHHYDFATDTGSLISFTSDQTYTLRFGVVNGYPIPLDMGVDNVVVTAKIGAVGFENDGDIVIGRLSTGDTDGSEHVTKLVLSGFVAGTVFKLNGVQVGALVLGGPDIGKWVITDQASLDALATTDLKASLPADYVGSFNVTSVATITDSAIYSDGTVHTASQTFTDTLKVEILPPNHAPTSADARIAISEDVPRTFTANDFPFSDVNSDVLQAIKIVSVPQAGGSLALNGVAVAAGQTVSLADINAGKLVFTPADNMSGSSISSFTFQVQDDGGSGGYDSTHVDTDLSLTHTITLDVNPVADIPIFLPPSAGARAGEEDTTINLGTLDISTSDPSETIKVAISGFPAGTVFKIDGVQVGALDSTPGSPTFGQWIITSASEIASLHDHALQLVPPADVNGSYSLSIAATTMDSAVVNGVTVTNTSAPVTQTLSVAINAVNDAPVAHDDLVTVNEDTVLTLTSATLRANDTDVDSSASSLLVSAVSGAVGGAVALNGTSAVFTPTAGFSGIAGFDYVISDGAGGTSSAHVTIDVKPIADHPVFTFNGTGAEDAGIVVGKLSTGDTDGSEQITKLVLSGFEPGTVFMINGTQAGALTVGGADNGKWVITDAAQIASLASNNLILQAPQNFNGSFVITAVTSVTDTATLTTGATSNSVTFTDTVQIVIDPVNDAPVVAQALVNQATGQGAPFSYQFNSNTFSDGDGDALAYSATLANGDPLPGWLSFNIATRTFSGSPPNAETLQVKVVANDGIASIASTFNIVVAVNHLPTVAPVTFSFSSGDESVLTLAGSDQDSGDSLSYKLTHIPNDVQVYLDEQHLHPVVENQVFTTDTLYIVSASADFPGDFTYVAIDSYLTESAPATASARAPETATFTGTSGNDVANASVGTLTGFTGGSVGQLRDIAGDVFLPGDGVDTVIGGRGDDTIKITSSTNVGAGDVFQGGSGTNTIDVGETTAVDLRGASISNFTNLTGGDADNTVSMTFDQFLQLGAIDLGDGTNKIDLYLPDFGSDPDAVPATQYDISNLPFPTLTGVGTVNLHPTGSGSKYLVLSQAQFAALSLIDLGAGNHDTLEIHTGRNFSMPESVVLNAEKVTIVGQGIVLGQGSIGATITGSSHSETIRGGDGDDILIGSGGNDFIDGGGRIDTYKFFGTSGGTTTVTDTGSIGSADQFDTLVLGNSSSIPSSTSPYMTFDVTRDGSTLTFTFGNETIIDQGGIDYIASYLPTYNFFNTNGYSIATGLSGTNSLIVGTDGNDIISGSGAFFGGDGNDTLTLVNSTSADFLIGGRGDDTLNGTDSYGVTYVFQPGDGNDTINDTSNYEHFIVLDTAGAAFTSLSFYDDNPASITGNLVIKYGSGGSSDQITINNQFTNNGIAGGDTIDFNGASFAGYNLGFGFYDLSHDDNVTLSRYAMSATKNTVLVAEKDQPSILRGDYFDGAKLMFGGDQNDQLYGGTKSDLMVGGGGSDHFVFSLASSSTASATDIIADFQDGVDSIDFSLLPNITSFSNLSFVYDAARNMTVVTDSFTGIVVNLYGSHTLTANDFVFENISAHFVGTSGNDTAVATPRALVGFTGGTAGQVGDIAGDLYTPGDGDDIIHAGPGADTLQLLDGSNISAGDVFDGGTGESNIYDIISIETGYVDLRPATIVNFEFLFGDNSSNTVLMSYDQYRTLAVFNLGGGTNEVNVYLPSSINSADLATAPTQFDMTSFNYVSANYAQSIRLMTTGSGNQSLKMTGTEVAQFASIDLGDGAQDALTIVTSSDFTITPGQILNVEYLTIIDGSGSDTIVGSSGTESIYGNNGDDVIMGGGGNDYLDGGTGNNTFKFTANDGHDTVAYTDGGTRTILLSGSPSYAPYDAFNITHLGADGLQLTYGNTVIDLLNYTDNDHVNIGFTFDNPIPFIYGTASFGWNWSFHHGVDGTDSKQILVGTDGVDHINAVGFGNLMFGGDGNDVITGGNALANVDPYALGGSDIYVGGKGDDMLISYGVGDPNAGPFSNIYATETYVFNVGDGQDSIDDRGGGNPQSSLYADRIIIDTKGAALTSFSASHDPSAASGGNDLVINYSSTDSITVLNQFDGQGHNIETINFNGGSYAGFDFGNTDYSLNKAGVPVINVPNGGSVIVGDLNIANDITYRSYTGAILIGGNENDRLDFDAGGGLMIGGGGADTFVFARSQVGVPAVIADFQDGQDKIDMKGLALDFSSLAITQTADATLVHADVFGGTIDFKLHGLHTLTFGDFILA</sequence>
<dbReference type="Pfam" id="PF17892">
    <property type="entry name" value="Cadherin_5"/>
    <property type="match status" value="1"/>
</dbReference>
<dbReference type="Pfam" id="PF08548">
    <property type="entry name" value="Peptidase_M10_C"/>
    <property type="match status" value="2"/>
</dbReference>
<organism evidence="7 8">
    <name type="scientific">Afipia massiliensis</name>
    <dbReference type="NCBI Taxonomy" id="211460"/>
    <lineage>
        <taxon>Bacteria</taxon>
        <taxon>Pseudomonadati</taxon>
        <taxon>Pseudomonadota</taxon>
        <taxon>Alphaproteobacteria</taxon>
        <taxon>Hyphomicrobiales</taxon>
        <taxon>Nitrobacteraceae</taxon>
        <taxon>Afipia</taxon>
    </lineage>
</organism>
<evidence type="ECO:0000313" key="7">
    <source>
        <dbReference type="EMBL" id="TKT73286.1"/>
    </source>
</evidence>
<comment type="caution">
    <text evidence="7">The sequence shown here is derived from an EMBL/GenBank/DDBJ whole genome shotgun (WGS) entry which is preliminary data.</text>
</comment>
<dbReference type="EMBL" id="LBIA02000001">
    <property type="protein sequence ID" value="TKT73286.1"/>
    <property type="molecule type" value="Genomic_DNA"/>
</dbReference>
<dbReference type="Gene3D" id="2.60.40.10">
    <property type="entry name" value="Immunoglobulins"/>
    <property type="match status" value="2"/>
</dbReference>
<dbReference type="InterPro" id="IPR006860">
    <property type="entry name" value="FecR"/>
</dbReference>
<evidence type="ECO:0000259" key="6">
    <source>
        <dbReference type="SMART" id="SM00736"/>
    </source>
</evidence>
<feature type="domain" description="Dystroglycan-type cadherin-like" evidence="6">
    <location>
        <begin position="2113"/>
        <end position="2208"/>
    </location>
</feature>
<dbReference type="PROSITE" id="PS00330">
    <property type="entry name" value="HEMOLYSIN_CALCIUM"/>
    <property type="match status" value="1"/>
</dbReference>
<dbReference type="InterPro" id="IPR013858">
    <property type="entry name" value="Peptidase_M10B_C"/>
</dbReference>
<feature type="compositionally biased region" description="Polar residues" evidence="5">
    <location>
        <begin position="404"/>
        <end position="416"/>
    </location>
</feature>
<evidence type="ECO:0000256" key="5">
    <source>
        <dbReference type="SAM" id="MobiDB-lite"/>
    </source>
</evidence>
<dbReference type="InterPro" id="IPR006644">
    <property type="entry name" value="Cadg"/>
</dbReference>
<evidence type="ECO:0000256" key="1">
    <source>
        <dbReference type="ARBA" id="ARBA00001913"/>
    </source>
</evidence>
<dbReference type="SUPFAM" id="SSF49313">
    <property type="entry name" value="Cadherin-like"/>
    <property type="match status" value="1"/>
</dbReference>
<evidence type="ECO:0000256" key="2">
    <source>
        <dbReference type="ARBA" id="ARBA00004613"/>
    </source>
</evidence>
<dbReference type="NCBIfam" id="TIGR01965">
    <property type="entry name" value="VCBS_repeat"/>
    <property type="match status" value="3"/>
</dbReference>
<dbReference type="InterPro" id="IPR010221">
    <property type="entry name" value="VCBS_dom"/>
</dbReference>
<dbReference type="PRINTS" id="PR00313">
    <property type="entry name" value="CABNDNGRPT"/>
</dbReference>
<gene>
    <name evidence="7" type="ORF">YH63_018695</name>
</gene>
<dbReference type="InterPro" id="IPR018511">
    <property type="entry name" value="Hemolysin-typ_Ca-bd_CS"/>
</dbReference>
<dbReference type="InterPro" id="IPR015919">
    <property type="entry name" value="Cadherin-like_sf"/>
</dbReference>
<dbReference type="InterPro" id="IPR050557">
    <property type="entry name" value="RTX_toxin/Mannuronan_C5-epim"/>
</dbReference>
<evidence type="ECO:0000256" key="4">
    <source>
        <dbReference type="ARBA" id="ARBA00022737"/>
    </source>
</evidence>
<dbReference type="InterPro" id="IPR040853">
    <property type="entry name" value="RapA2_cadherin-like"/>
</dbReference>
<dbReference type="Pfam" id="PF17803">
    <property type="entry name" value="Cadherin_4"/>
    <property type="match status" value="2"/>
</dbReference>
<keyword evidence="8" id="KW-1185">Reference proteome</keyword>
<dbReference type="InterPro" id="IPR011049">
    <property type="entry name" value="Serralysin-like_metalloprot_C"/>
</dbReference>
<accession>A0A4U6BS06</accession>
<proteinExistence type="predicted"/>
<dbReference type="Gene3D" id="2.60.40.3440">
    <property type="match status" value="2"/>
</dbReference>
<dbReference type="InterPro" id="IPR013783">
    <property type="entry name" value="Ig-like_fold"/>
</dbReference>
<name>A0A4U6BS06_9BRAD</name>